<feature type="compositionally biased region" description="Polar residues" evidence="1">
    <location>
        <begin position="100"/>
        <end position="117"/>
    </location>
</feature>
<reference evidence="3" key="2">
    <citation type="submission" date="2020-05" db="UniProtKB">
        <authorList>
            <consortium name="EnsemblMetazoa"/>
        </authorList>
    </citation>
    <scope>IDENTIFICATION</scope>
</reference>
<evidence type="ECO:0000313" key="4">
    <source>
        <dbReference type="Proteomes" id="UP000030765"/>
    </source>
</evidence>
<feature type="region of interest" description="Disordered" evidence="1">
    <location>
        <begin position="211"/>
        <end position="269"/>
    </location>
</feature>
<sequence length="269" mass="28613">MRDLPKNTPHVVKKASQIFLSSDRLNSNRPSTNEVFDGETSASADPGTSSSIHGRTPLFVSSSVIPKIQDSPISSNNNSAKIHNTGTIQMHRVSLEESNEASPHSISLASGTALQHDTATDDEEILEFISNEINVSDEQTPSSSPSSSSDSESESSESRGSSDGKDEIITSAQQRSDRVIEEPCSTRRKTTIHQGGVAINTPVPFGAIGPSSTNRASSYTGNVAGGSTLRDEKSRIPRLSKAVSGTSSQGKERWGSCANVPGRRKHHLS</sequence>
<dbReference type="AlphaFoldDB" id="A0A084VJX3"/>
<protein>
    <submittedName>
        <fullName evidence="2 3">Uncharacterized protein</fullName>
    </submittedName>
</protein>
<proteinExistence type="predicted"/>
<evidence type="ECO:0000313" key="3">
    <source>
        <dbReference type="EnsemblMetazoa" id="ASIC005588-PA"/>
    </source>
</evidence>
<dbReference type="VEuPathDB" id="VectorBase:ASIC005588"/>
<feature type="compositionally biased region" description="Polar residues" evidence="1">
    <location>
        <begin position="211"/>
        <end position="221"/>
    </location>
</feature>
<organism evidence="2">
    <name type="scientific">Anopheles sinensis</name>
    <name type="common">Mosquito</name>
    <dbReference type="NCBI Taxonomy" id="74873"/>
    <lineage>
        <taxon>Eukaryota</taxon>
        <taxon>Metazoa</taxon>
        <taxon>Ecdysozoa</taxon>
        <taxon>Arthropoda</taxon>
        <taxon>Hexapoda</taxon>
        <taxon>Insecta</taxon>
        <taxon>Pterygota</taxon>
        <taxon>Neoptera</taxon>
        <taxon>Endopterygota</taxon>
        <taxon>Diptera</taxon>
        <taxon>Nematocera</taxon>
        <taxon>Culicoidea</taxon>
        <taxon>Culicidae</taxon>
        <taxon>Anophelinae</taxon>
        <taxon>Anopheles</taxon>
    </lineage>
</organism>
<dbReference type="EMBL" id="ATLV01013910">
    <property type="status" value="NOT_ANNOTATED_CDS"/>
    <property type="molecule type" value="Genomic_DNA"/>
</dbReference>
<name>A0A084VJX3_ANOSI</name>
<dbReference type="Proteomes" id="UP000030765">
    <property type="component" value="Unassembled WGS sequence"/>
</dbReference>
<evidence type="ECO:0000256" key="1">
    <source>
        <dbReference type="SAM" id="MobiDB-lite"/>
    </source>
</evidence>
<feature type="region of interest" description="Disordered" evidence="1">
    <location>
        <begin position="132"/>
        <end position="183"/>
    </location>
</feature>
<keyword evidence="4" id="KW-1185">Reference proteome</keyword>
<accession>A0A084VJX3</accession>
<feature type="region of interest" description="Disordered" evidence="1">
    <location>
        <begin position="95"/>
        <end position="118"/>
    </location>
</feature>
<feature type="region of interest" description="Disordered" evidence="1">
    <location>
        <begin position="21"/>
        <end position="55"/>
    </location>
</feature>
<feature type="compositionally biased region" description="Low complexity" evidence="1">
    <location>
        <begin position="141"/>
        <end position="150"/>
    </location>
</feature>
<evidence type="ECO:0000313" key="2">
    <source>
        <dbReference type="EMBL" id="KFB38267.1"/>
    </source>
</evidence>
<dbReference type="EnsemblMetazoa" id="ASIC005588-RA">
    <property type="protein sequence ID" value="ASIC005588-PA"/>
    <property type="gene ID" value="ASIC005588"/>
</dbReference>
<feature type="compositionally biased region" description="Basic and acidic residues" evidence="1">
    <location>
        <begin position="156"/>
        <end position="168"/>
    </location>
</feature>
<reference evidence="2 4" key="1">
    <citation type="journal article" date="2014" name="BMC Genomics">
        <title>Genome sequence of Anopheles sinensis provides insight into genetics basis of mosquito competence for malaria parasites.</title>
        <authorList>
            <person name="Zhou D."/>
            <person name="Zhang D."/>
            <person name="Ding G."/>
            <person name="Shi L."/>
            <person name="Hou Q."/>
            <person name="Ye Y."/>
            <person name="Xu Y."/>
            <person name="Zhou H."/>
            <person name="Xiong C."/>
            <person name="Li S."/>
            <person name="Yu J."/>
            <person name="Hong S."/>
            <person name="Yu X."/>
            <person name="Zou P."/>
            <person name="Chen C."/>
            <person name="Chang X."/>
            <person name="Wang W."/>
            <person name="Lv Y."/>
            <person name="Sun Y."/>
            <person name="Ma L."/>
            <person name="Shen B."/>
            <person name="Zhu C."/>
        </authorList>
    </citation>
    <scope>NUCLEOTIDE SEQUENCE [LARGE SCALE GENOMIC DNA]</scope>
</reference>
<gene>
    <name evidence="2" type="ORF">ZHAS_00005588</name>
</gene>
<dbReference type="EMBL" id="KE524908">
    <property type="protein sequence ID" value="KFB38267.1"/>
    <property type="molecule type" value="Genomic_DNA"/>
</dbReference>